<dbReference type="InterPro" id="IPR001875">
    <property type="entry name" value="DED_dom"/>
</dbReference>
<dbReference type="PROSITE" id="PS51752">
    <property type="entry name" value="JACALIN_LECTIN"/>
    <property type="match status" value="1"/>
</dbReference>
<dbReference type="Gene3D" id="2.100.10.30">
    <property type="entry name" value="Jacalin-like lectin domain"/>
    <property type="match status" value="1"/>
</dbReference>
<dbReference type="CDD" id="cd16726">
    <property type="entry name" value="RING-HC_MIB2_rpt1"/>
    <property type="match status" value="1"/>
</dbReference>
<dbReference type="PROSITE" id="PS51416">
    <property type="entry name" value="MIB_HERC2"/>
    <property type="match status" value="2"/>
</dbReference>
<comment type="caution">
    <text evidence="25">The sequence shown here is derived from an EMBL/GenBank/DDBJ whole genome shotgun (WGS) entry which is preliminary data.</text>
</comment>
<dbReference type="FunFam" id="2.30.30.40:FF:000044">
    <property type="entry name" value="E3 ubiquitin-protein ligase MIB2, putative"/>
    <property type="match status" value="1"/>
</dbReference>
<dbReference type="Pfam" id="PF18346">
    <property type="entry name" value="SH3_15"/>
    <property type="match status" value="2"/>
</dbReference>
<evidence type="ECO:0000256" key="11">
    <source>
        <dbReference type="ARBA" id="ARBA00022833"/>
    </source>
</evidence>
<dbReference type="Pfam" id="PF12796">
    <property type="entry name" value="Ank_2"/>
    <property type="match status" value="2"/>
</dbReference>
<keyword evidence="5" id="KW-0963">Cytoplasm</keyword>
<evidence type="ECO:0000256" key="15">
    <source>
        <dbReference type="PROSITE-ProRule" id="PRU00228"/>
    </source>
</evidence>
<proteinExistence type="predicted"/>
<dbReference type="Gene3D" id="3.30.60.90">
    <property type="match status" value="1"/>
</dbReference>
<evidence type="ECO:0000256" key="7">
    <source>
        <dbReference type="ARBA" id="ARBA00022723"/>
    </source>
</evidence>
<dbReference type="EMBL" id="CAJOBI010000031">
    <property type="protein sequence ID" value="CAF3784937.1"/>
    <property type="molecule type" value="Genomic_DNA"/>
</dbReference>
<keyword evidence="16" id="KW-1133">Transmembrane helix</keyword>
<dbReference type="PANTHER" id="PTHR24202">
    <property type="entry name" value="E3 UBIQUITIN-PROTEIN LIGASE MIB2"/>
    <property type="match status" value="1"/>
</dbReference>
<dbReference type="GO" id="GO:0005737">
    <property type="term" value="C:cytoplasm"/>
    <property type="evidence" value="ECO:0007669"/>
    <property type="project" value="UniProtKB-SubCell"/>
</dbReference>
<feature type="transmembrane region" description="Helical" evidence="16">
    <location>
        <begin position="180"/>
        <end position="201"/>
    </location>
</feature>
<dbReference type="PROSITE" id="PS50088">
    <property type="entry name" value="ANK_REPEAT"/>
    <property type="match status" value="3"/>
</dbReference>
<keyword evidence="13 14" id="KW-0040">ANK repeat</keyword>
<dbReference type="CDD" id="cd16520">
    <property type="entry name" value="RING-HC_MIBs-like"/>
    <property type="match status" value="1"/>
</dbReference>
<feature type="repeat" description="ANK" evidence="14">
    <location>
        <begin position="948"/>
        <end position="980"/>
    </location>
</feature>
<dbReference type="FunFam" id="3.30.60.90:FF:000004">
    <property type="entry name" value="Putative E3 ubiquitin-protein ligase MIB2"/>
    <property type="match status" value="1"/>
</dbReference>
<feature type="domain" description="MIB/HERC2" evidence="20">
    <location>
        <begin position="554"/>
        <end position="634"/>
    </location>
</feature>
<dbReference type="EMBL" id="CAJOBJ010000442">
    <property type="protein sequence ID" value="CAF3822873.1"/>
    <property type="molecule type" value="Genomic_DNA"/>
</dbReference>
<comment type="catalytic activity">
    <reaction evidence="1">
        <text>S-ubiquitinyl-[E2 ubiquitin-conjugating enzyme]-L-cysteine + [acceptor protein]-L-lysine = [E2 ubiquitin-conjugating enzyme]-L-cysteine + N(6)-ubiquitinyl-[acceptor protein]-L-lysine.</text>
        <dbReference type="EC" id="2.3.2.27"/>
    </reaction>
</comment>
<keyword evidence="10" id="KW-0833">Ubl conjugation pathway</keyword>
<dbReference type="InterPro" id="IPR040847">
    <property type="entry name" value="SH3_15"/>
</dbReference>
<accession>A0A819HY99</accession>
<dbReference type="PROSITE" id="PS50297">
    <property type="entry name" value="ANK_REP_REGION"/>
    <property type="match status" value="3"/>
</dbReference>
<dbReference type="SMART" id="SM00184">
    <property type="entry name" value="RING"/>
    <property type="match status" value="2"/>
</dbReference>
<dbReference type="FunFam" id="2.30.30.40:FF:000078">
    <property type="entry name" value="Putative e3 ubiquitin-protein ligase mib2"/>
    <property type="match status" value="1"/>
</dbReference>
<protein>
    <recommendedName>
        <fullName evidence="4">RING-type E3 ubiquitin transferase</fullName>
        <ecNumber evidence="4">2.3.2.27</ecNumber>
    </recommendedName>
</protein>
<sequence length="1446" mass="162321">MDNNHLRGIILKLQDYLSDSDRQRLHFFLGDDVPRPIRDDPTLNGTLRLMESLFDQDKINERDVTFLIKAFHAIQCIDAVKILNEHMKQIQSNRLHRSTQSLSSIMPSFIDQVILDQEDRNPTQTFFLNQTNSCSKSNEIINRNNPNINPLTITIDNKKILSSQSKRNQLFYISSITNKYYFLAILLLVIALGILACAFFIKINELNHSIKERDDIIFEERIINNQTIQKLKHVEFENNQLNKQITQGKKKKKIILIKPGEKFGGINGDFFDDSSVPDFTCRYISGISAYGNNESMESYQFSYSSDNDNQNSIETQVYGDQKSLIRKKFDVDKDERIYKVTGQIINEKIVSQNDINITVVRITGLQVFSTNGLASPSYNGRLGQRFTEKFDGYTLRYVTGRSTQYIHQLQFFWYRTVRGPDWKWAQQDDGEGHVGTVVELGKPGSNTSPDKTVVVQWDSGSRTNYRVGYQAAYDLRVYDNAPIGVRHPNVICDACRKHGIIGMRWKCARCFDFDLCTHCYMALDKHDLTHPFLRFETATNTQGVKVPARSQSLDTRLIAKGIFKGAVVVRGADWDWGDQDGGPGGQGKVQEIKGWENESGRSVAAVAWLHNPHVANVYRVGHKGKVDLKYVHEAKNGQYYKTHLPVLGEHIERLVPPLEISQFSVGDKVRVMSDIDLVKQLQEGHGGWNIRMADVLGKEGHVHRVTERGDVRVQFHITDENNQDQSSSIAQQNRWTFHPGALCKVHSFTIGDQVIICGDEQRLRQAQKGHGEWSHEMTGVLGKQGKVLQVYGDGDIRVNVNGQSFTFNPQCCTPLTTSSSSLLNSTSHNTLQAYQAQQQMEYASSIDWSLQGGSSIGGGTTNSSSCKQMLIYNTLLGHNDILSSSSIVRDAAQGKVQAIRDALNKNPQLVESRSGDKSALMLAAHQGHIDIVRILLSHGANLEQRDADGDTALHYACFGNQPDCISLLLSKGADINSFNSTGCSSLHIAINKQLLECTKRLLEHQQPSIDVNLQDIYGDTALHDIANTRVFGHFGGLDELASCGTHPSILNLIKELEETRHQTSLIPPEENSPDRSNNESIDGRELIDLLLSVSNINFNLKNKRGFNVLHHAALKGNAYVTWRLIELCRQLVDSKKDDGFSSLHLACLNGHLLVTCLLLRCGHATIEICNSRKQTPLHLAVAQGHSSIVILLVRDHRASTKVLDEDGDTPLHLILSKTQQSDESCLTLLASDLIPQMPVDYRQIPNIVLAAFLIKCDAPLLVKNRQNKLPLDYVSDQKLKEYFILLNRSTIIRQVMPNTSALSPCIICDECPADILFEPCKHKISCKDCCIKMKRCVLCQLNIDSKYTQDGQLLTSSSTNVTRHTHRLPSTTMGNNSDGEIISKVVRELETKVQELEDGQSCSICMERSRNVAFLCGHTACSNCAQPLKTCHICRKPITKKINLYS</sequence>
<evidence type="ECO:0000256" key="6">
    <source>
        <dbReference type="ARBA" id="ARBA00022679"/>
    </source>
</evidence>
<dbReference type="Gene3D" id="2.30.30.40">
    <property type="entry name" value="SH3 Domains"/>
    <property type="match status" value="2"/>
</dbReference>
<dbReference type="InterPro" id="IPR002110">
    <property type="entry name" value="Ankyrin_rpt"/>
</dbReference>
<dbReference type="Proteomes" id="UP000676336">
    <property type="component" value="Unassembled WGS sequence"/>
</dbReference>
<evidence type="ECO:0000313" key="25">
    <source>
        <dbReference type="EMBL" id="CAF3908355.1"/>
    </source>
</evidence>
<keyword evidence="27" id="KW-1185">Reference proteome</keyword>
<feature type="domain" description="MIB/HERC2" evidence="20">
    <location>
        <begin position="402"/>
        <end position="481"/>
    </location>
</feature>
<evidence type="ECO:0000256" key="16">
    <source>
        <dbReference type="SAM" id="Phobius"/>
    </source>
</evidence>
<evidence type="ECO:0000256" key="3">
    <source>
        <dbReference type="ARBA" id="ARBA00004906"/>
    </source>
</evidence>
<dbReference type="PROSITE" id="PS01357">
    <property type="entry name" value="ZF_ZZ_1"/>
    <property type="match status" value="1"/>
</dbReference>
<dbReference type="SUPFAM" id="SSF48403">
    <property type="entry name" value="Ankyrin repeat"/>
    <property type="match status" value="2"/>
</dbReference>
<dbReference type="PROSITE" id="PS50089">
    <property type="entry name" value="ZF_RING_2"/>
    <property type="match status" value="1"/>
</dbReference>
<dbReference type="SMART" id="SM00291">
    <property type="entry name" value="ZnF_ZZ"/>
    <property type="match status" value="1"/>
</dbReference>
<dbReference type="Pfam" id="PF00569">
    <property type="entry name" value="ZZ"/>
    <property type="match status" value="1"/>
</dbReference>
<dbReference type="Gene3D" id="1.10.533.10">
    <property type="entry name" value="Death Domain, Fas"/>
    <property type="match status" value="1"/>
</dbReference>
<feature type="domain" description="RING-type" evidence="17">
    <location>
        <begin position="1402"/>
        <end position="1435"/>
    </location>
</feature>
<keyword evidence="11" id="KW-0862">Zinc</keyword>
<dbReference type="Gene3D" id="1.25.40.20">
    <property type="entry name" value="Ankyrin repeat-containing domain"/>
    <property type="match status" value="2"/>
</dbReference>
<dbReference type="InterPro" id="IPR013083">
    <property type="entry name" value="Znf_RING/FYVE/PHD"/>
</dbReference>
<dbReference type="GO" id="GO:0061630">
    <property type="term" value="F:ubiquitin protein ligase activity"/>
    <property type="evidence" value="ECO:0007669"/>
    <property type="project" value="UniProtKB-EC"/>
</dbReference>
<feature type="domain" description="Jacalin-type lectin" evidence="21">
    <location>
        <begin position="257"/>
        <end position="415"/>
    </location>
</feature>
<keyword evidence="16" id="KW-0472">Membrane</keyword>
<dbReference type="SUPFAM" id="SSF47986">
    <property type="entry name" value="DEATH domain"/>
    <property type="match status" value="1"/>
</dbReference>
<evidence type="ECO:0000256" key="13">
    <source>
        <dbReference type="ARBA" id="ARBA00023043"/>
    </source>
</evidence>
<evidence type="ECO:0000259" key="21">
    <source>
        <dbReference type="PROSITE" id="PS51752"/>
    </source>
</evidence>
<gene>
    <name evidence="24" type="ORF">GIL414_LOCUS2328</name>
    <name evidence="22" type="ORF">OVN521_LOCUS1956</name>
    <name evidence="23" type="ORF">SMN809_LOCUS324</name>
    <name evidence="25" type="ORF">UXM345_LOCUS10931</name>
</gene>
<evidence type="ECO:0000313" key="24">
    <source>
        <dbReference type="EMBL" id="CAF3822873.1"/>
    </source>
</evidence>
<dbReference type="Proteomes" id="UP000663866">
    <property type="component" value="Unassembled WGS sequence"/>
</dbReference>
<dbReference type="PROSITE" id="PS50168">
    <property type="entry name" value="DED"/>
    <property type="match status" value="1"/>
</dbReference>
<evidence type="ECO:0000313" key="23">
    <source>
        <dbReference type="EMBL" id="CAF3784937.1"/>
    </source>
</evidence>
<evidence type="ECO:0000259" key="18">
    <source>
        <dbReference type="PROSITE" id="PS50135"/>
    </source>
</evidence>
<dbReference type="Pfam" id="PF13920">
    <property type="entry name" value="zf-C3HC4_3"/>
    <property type="match status" value="2"/>
</dbReference>
<evidence type="ECO:0000313" key="26">
    <source>
        <dbReference type="Proteomes" id="UP000663842"/>
    </source>
</evidence>
<reference evidence="25" key="1">
    <citation type="submission" date="2021-02" db="EMBL/GenBank/DDBJ databases">
        <authorList>
            <person name="Nowell W R."/>
        </authorList>
    </citation>
    <scope>NUCLEOTIDE SEQUENCE</scope>
</reference>
<evidence type="ECO:0000256" key="1">
    <source>
        <dbReference type="ARBA" id="ARBA00000900"/>
    </source>
</evidence>
<dbReference type="EC" id="2.3.2.27" evidence="4"/>
<keyword evidence="9 15" id="KW-0863">Zinc-finger</keyword>
<feature type="domain" description="ZZ-type" evidence="18">
    <location>
        <begin position="487"/>
        <end position="540"/>
    </location>
</feature>
<evidence type="ECO:0000313" key="27">
    <source>
        <dbReference type="Proteomes" id="UP000663866"/>
    </source>
</evidence>
<dbReference type="PROSITE" id="PS50135">
    <property type="entry name" value="ZF_ZZ_2"/>
    <property type="match status" value="1"/>
</dbReference>
<dbReference type="InterPro" id="IPR000433">
    <property type="entry name" value="Znf_ZZ"/>
</dbReference>
<evidence type="ECO:0000256" key="9">
    <source>
        <dbReference type="ARBA" id="ARBA00022771"/>
    </source>
</evidence>
<dbReference type="InterPro" id="IPR011029">
    <property type="entry name" value="DEATH-like_dom_sf"/>
</dbReference>
<evidence type="ECO:0000256" key="10">
    <source>
        <dbReference type="ARBA" id="ARBA00022786"/>
    </source>
</evidence>
<dbReference type="GO" id="GO:0007219">
    <property type="term" value="P:Notch signaling pathway"/>
    <property type="evidence" value="ECO:0007669"/>
    <property type="project" value="UniProtKB-KW"/>
</dbReference>
<dbReference type="InterPro" id="IPR036770">
    <property type="entry name" value="Ankyrin_rpt-contain_sf"/>
</dbReference>
<dbReference type="Proteomes" id="UP000681720">
    <property type="component" value="Unassembled WGS sequence"/>
</dbReference>
<dbReference type="EMBL" id="CAJOBG010000143">
    <property type="protein sequence ID" value="CAF3765925.1"/>
    <property type="molecule type" value="Genomic_DNA"/>
</dbReference>
<keyword evidence="16" id="KW-0812">Transmembrane</keyword>
<feature type="repeat" description="ANK" evidence="14">
    <location>
        <begin position="1172"/>
        <end position="1205"/>
    </location>
</feature>
<dbReference type="InterPro" id="IPR036404">
    <property type="entry name" value="Jacalin-like_lectin_dom_sf"/>
</dbReference>
<dbReference type="SMART" id="SM00248">
    <property type="entry name" value="ANK"/>
    <property type="match status" value="8"/>
</dbReference>
<dbReference type="UniPathway" id="UPA00143"/>
<keyword evidence="12" id="KW-0914">Notch signaling pathway</keyword>
<dbReference type="InterPro" id="IPR037252">
    <property type="entry name" value="Mib_Herc2_sf"/>
</dbReference>
<dbReference type="Pfam" id="PF06701">
    <property type="entry name" value="MIB_HERC2"/>
    <property type="match status" value="2"/>
</dbReference>
<dbReference type="GO" id="GO:0042981">
    <property type="term" value="P:regulation of apoptotic process"/>
    <property type="evidence" value="ECO:0007669"/>
    <property type="project" value="InterPro"/>
</dbReference>
<comment type="subcellular location">
    <subcellularLocation>
        <location evidence="2">Cytoplasm</location>
    </subcellularLocation>
</comment>
<dbReference type="PANTHER" id="PTHR24202:SF4">
    <property type="entry name" value="E3 UBIQUITIN-PROTEIN LIGASE MIB2-RELATED"/>
    <property type="match status" value="1"/>
</dbReference>
<dbReference type="EMBL" id="CAJOBF010001065">
    <property type="protein sequence ID" value="CAF3908355.1"/>
    <property type="molecule type" value="Genomic_DNA"/>
</dbReference>
<comment type="pathway">
    <text evidence="3">Protein modification; protein ubiquitination.</text>
</comment>
<evidence type="ECO:0000256" key="4">
    <source>
        <dbReference type="ARBA" id="ARBA00012483"/>
    </source>
</evidence>
<dbReference type="GO" id="GO:0008270">
    <property type="term" value="F:zinc ion binding"/>
    <property type="evidence" value="ECO:0007669"/>
    <property type="project" value="UniProtKB-KW"/>
</dbReference>
<evidence type="ECO:0000259" key="19">
    <source>
        <dbReference type="PROSITE" id="PS50168"/>
    </source>
</evidence>
<evidence type="ECO:0000256" key="14">
    <source>
        <dbReference type="PROSITE-ProRule" id="PRU00023"/>
    </source>
</evidence>
<evidence type="ECO:0000259" key="20">
    <source>
        <dbReference type="PROSITE" id="PS51416"/>
    </source>
</evidence>
<feature type="repeat" description="ANK" evidence="14">
    <location>
        <begin position="915"/>
        <end position="947"/>
    </location>
</feature>
<evidence type="ECO:0000256" key="8">
    <source>
        <dbReference type="ARBA" id="ARBA00022737"/>
    </source>
</evidence>
<keyword evidence="7" id="KW-0479">Metal-binding</keyword>
<dbReference type="InterPro" id="IPR001229">
    <property type="entry name" value="Jacalin-like_lectin_dom"/>
</dbReference>
<name>A0A819HY99_9BILA</name>
<evidence type="ECO:0000313" key="22">
    <source>
        <dbReference type="EMBL" id="CAF3765925.1"/>
    </source>
</evidence>
<keyword evidence="6" id="KW-0808">Transferase</keyword>
<feature type="domain" description="DED" evidence="19">
    <location>
        <begin position="5"/>
        <end position="85"/>
    </location>
</feature>
<dbReference type="Proteomes" id="UP000663842">
    <property type="component" value="Unassembled WGS sequence"/>
</dbReference>
<dbReference type="InterPro" id="IPR001841">
    <property type="entry name" value="Znf_RING"/>
</dbReference>
<organism evidence="25 26">
    <name type="scientific">Rotaria magnacalcarata</name>
    <dbReference type="NCBI Taxonomy" id="392030"/>
    <lineage>
        <taxon>Eukaryota</taxon>
        <taxon>Metazoa</taxon>
        <taxon>Spiralia</taxon>
        <taxon>Gnathifera</taxon>
        <taxon>Rotifera</taxon>
        <taxon>Eurotatoria</taxon>
        <taxon>Bdelloidea</taxon>
        <taxon>Philodinida</taxon>
        <taxon>Philodinidae</taxon>
        <taxon>Rotaria</taxon>
    </lineage>
</organism>
<evidence type="ECO:0000256" key="12">
    <source>
        <dbReference type="ARBA" id="ARBA00022976"/>
    </source>
</evidence>
<dbReference type="GO" id="GO:0016567">
    <property type="term" value="P:protein ubiquitination"/>
    <property type="evidence" value="ECO:0007669"/>
    <property type="project" value="UniProtKB-UniPathway"/>
</dbReference>
<evidence type="ECO:0000259" key="17">
    <source>
        <dbReference type="PROSITE" id="PS50089"/>
    </source>
</evidence>
<keyword evidence="8" id="KW-0677">Repeat</keyword>
<dbReference type="InterPro" id="IPR043145">
    <property type="entry name" value="Znf_ZZ_sf"/>
</dbReference>
<dbReference type="SUPFAM" id="SSF57850">
    <property type="entry name" value="RING/U-box"/>
    <property type="match status" value="2"/>
</dbReference>
<dbReference type="SUPFAM" id="SSF51101">
    <property type="entry name" value="Mannose-binding lectins"/>
    <property type="match status" value="1"/>
</dbReference>
<evidence type="ECO:0000256" key="2">
    <source>
        <dbReference type="ARBA" id="ARBA00004496"/>
    </source>
</evidence>
<evidence type="ECO:0000256" key="5">
    <source>
        <dbReference type="ARBA" id="ARBA00022490"/>
    </source>
</evidence>
<dbReference type="Gene3D" id="3.30.40.10">
    <property type="entry name" value="Zinc/RING finger domain, C3HC4 (zinc finger)"/>
    <property type="match status" value="2"/>
</dbReference>
<dbReference type="SUPFAM" id="SSF159034">
    <property type="entry name" value="Mib/herc2 domain-like"/>
    <property type="match status" value="2"/>
</dbReference>
<dbReference type="InterPro" id="IPR010606">
    <property type="entry name" value="Mib_Herc2"/>
</dbReference>